<dbReference type="PANTHER" id="PTHR15503:SF45">
    <property type="entry name" value="RNA-DIRECTED DNA POLYMERASE HOMOLOG"/>
    <property type="match status" value="1"/>
</dbReference>
<accession>A0A1S3YHQ0</accession>
<dbReference type="Gene3D" id="2.40.70.10">
    <property type="entry name" value="Acid Proteases"/>
    <property type="match status" value="1"/>
</dbReference>
<dbReference type="KEGG" id="nta:107776136"/>
<dbReference type="InterPro" id="IPR032567">
    <property type="entry name" value="RTL1-rel"/>
</dbReference>
<dbReference type="InterPro" id="IPR021109">
    <property type="entry name" value="Peptidase_aspartic_dom_sf"/>
</dbReference>
<proteinExistence type="predicted"/>
<reference evidence="1" key="1">
    <citation type="submission" date="2025-08" db="UniProtKB">
        <authorList>
            <consortium name="RefSeq"/>
        </authorList>
    </citation>
    <scope>IDENTIFICATION</scope>
</reference>
<dbReference type="PaxDb" id="4097-A0A1S3YHQ0"/>
<gene>
    <name evidence="1" type="primary">LOC107776136</name>
</gene>
<dbReference type="PANTHER" id="PTHR15503">
    <property type="entry name" value="LDOC1 RELATED"/>
    <property type="match status" value="1"/>
</dbReference>
<evidence type="ECO:0000313" key="1">
    <source>
        <dbReference type="RefSeq" id="XP_016451462.1"/>
    </source>
</evidence>
<organism evidence="1">
    <name type="scientific">Nicotiana tabacum</name>
    <name type="common">Common tobacco</name>
    <dbReference type="NCBI Taxonomy" id="4097"/>
    <lineage>
        <taxon>Eukaryota</taxon>
        <taxon>Viridiplantae</taxon>
        <taxon>Streptophyta</taxon>
        <taxon>Embryophyta</taxon>
        <taxon>Tracheophyta</taxon>
        <taxon>Spermatophyta</taxon>
        <taxon>Magnoliopsida</taxon>
        <taxon>eudicotyledons</taxon>
        <taxon>Gunneridae</taxon>
        <taxon>Pentapetalae</taxon>
        <taxon>asterids</taxon>
        <taxon>lamiids</taxon>
        <taxon>Solanales</taxon>
        <taxon>Solanaceae</taxon>
        <taxon>Nicotianoideae</taxon>
        <taxon>Nicotianeae</taxon>
        <taxon>Nicotiana</taxon>
    </lineage>
</organism>
<dbReference type="AlphaFoldDB" id="A0A1S3YHQ0"/>
<dbReference type="Pfam" id="PF08284">
    <property type="entry name" value="RVP_2"/>
    <property type="match status" value="1"/>
</dbReference>
<name>A0A1S3YHQ0_TOBAC</name>
<dbReference type="RefSeq" id="XP_016451462.1">
    <property type="nucleotide sequence ID" value="XM_016595976.1"/>
</dbReference>
<dbReference type="OMA" id="CHAKIVT"/>
<protein>
    <submittedName>
        <fullName evidence="1">Uncharacterized protein</fullName>
    </submittedName>
</protein>
<sequence>MVVRPLEVEASQLEAAQEAESRVVRVDVLLLDMVDFDVILGMYWLSPYHAILDCHAKIVTLAMLGFSGLEWRWTPGYSTIRVISYVKARHMVEKVCLAYLAYICDPSAEVPSMGSVPVVHEFPKVFPTDLSGMPLDRDIDFCIDLVSGTQPISTALRE</sequence>
<dbReference type="OrthoDB" id="437338at2759"/>